<dbReference type="NCBIfam" id="TIGR04336">
    <property type="entry name" value="AmmeMemoSam_B"/>
    <property type="match status" value="1"/>
</dbReference>
<proteinExistence type="inferred from homology"/>
<gene>
    <name evidence="2" type="ORF">D9613_001848</name>
</gene>
<dbReference type="AlphaFoldDB" id="A0A8H4R4N3"/>
<protein>
    <submittedName>
        <fullName evidence="2">Uncharacterized protein</fullName>
    </submittedName>
</protein>
<keyword evidence="3" id="KW-1185">Reference proteome</keyword>
<comment type="similarity">
    <text evidence="1">Belongs to the MEMO1 family.</text>
</comment>
<dbReference type="Proteomes" id="UP000521872">
    <property type="component" value="Unassembled WGS sequence"/>
</dbReference>
<dbReference type="InterPro" id="IPR002737">
    <property type="entry name" value="MEMO1_fam"/>
</dbReference>
<dbReference type="HAMAP" id="MF_00055">
    <property type="entry name" value="MEMO1"/>
    <property type="match status" value="1"/>
</dbReference>
<name>A0A8H4R4N3_9AGAR</name>
<dbReference type="PANTHER" id="PTHR11060:SF0">
    <property type="entry name" value="PROTEIN MEMO1"/>
    <property type="match status" value="1"/>
</dbReference>
<comment type="caution">
    <text evidence="2">The sequence shown here is derived from an EMBL/GenBank/DDBJ whole genome shotgun (WGS) entry which is preliminary data.</text>
</comment>
<sequence>MLLMPARETTLDRELDEWLAKVENGEPYPIKGCKAIIAPHAGYSYSGPAAAWAYKSIDTRPIKRVFILGPSHHFYLNGCALSNCKEHETPIGNLPLDLDTIKELKDTGNFETMSLKADEDEHSIEMHLPYVRKMFAGMDIRIVPIVVGSITQRTEASFGSILAPYLASDDTFFVISSDFCHWGTRFQYTFYYPEPAPSDKAGIILSRSNGPSDGHAIHESISRLDHEGMEALTMPPLTAEAAHSQFAKYLAQTKNTICGRHPIGILLGALSALEKSNDIKPELRWVRYEQSSHCHSIRDSSVSYASAYVRF</sequence>
<reference evidence="2 3" key="1">
    <citation type="submission" date="2019-12" db="EMBL/GenBank/DDBJ databases">
        <authorList>
            <person name="Floudas D."/>
            <person name="Bentzer J."/>
            <person name="Ahren D."/>
            <person name="Johansson T."/>
            <person name="Persson P."/>
            <person name="Tunlid A."/>
        </authorList>
    </citation>
    <scope>NUCLEOTIDE SEQUENCE [LARGE SCALE GENOMIC DNA]</scope>
    <source>
        <strain evidence="2 3">CBS 102.39</strain>
    </source>
</reference>
<organism evidence="2 3">
    <name type="scientific">Agrocybe pediades</name>
    <dbReference type="NCBI Taxonomy" id="84607"/>
    <lineage>
        <taxon>Eukaryota</taxon>
        <taxon>Fungi</taxon>
        <taxon>Dikarya</taxon>
        <taxon>Basidiomycota</taxon>
        <taxon>Agaricomycotina</taxon>
        <taxon>Agaricomycetes</taxon>
        <taxon>Agaricomycetidae</taxon>
        <taxon>Agaricales</taxon>
        <taxon>Agaricineae</taxon>
        <taxon>Strophariaceae</taxon>
        <taxon>Agrocybe</taxon>
    </lineage>
</organism>
<dbReference type="CDD" id="cd07361">
    <property type="entry name" value="MEMO_like"/>
    <property type="match status" value="1"/>
</dbReference>
<dbReference type="PANTHER" id="PTHR11060">
    <property type="entry name" value="PROTEIN MEMO1"/>
    <property type="match status" value="1"/>
</dbReference>
<dbReference type="Pfam" id="PF01875">
    <property type="entry name" value="Memo"/>
    <property type="match status" value="1"/>
</dbReference>
<accession>A0A8H4R4N3</accession>
<evidence type="ECO:0000313" key="2">
    <source>
        <dbReference type="EMBL" id="KAF4622838.1"/>
    </source>
</evidence>
<dbReference type="Gene3D" id="3.40.830.10">
    <property type="entry name" value="LigB-like"/>
    <property type="match status" value="1"/>
</dbReference>
<evidence type="ECO:0000256" key="1">
    <source>
        <dbReference type="ARBA" id="ARBA00006315"/>
    </source>
</evidence>
<dbReference type="EMBL" id="JAACJL010000001">
    <property type="protein sequence ID" value="KAF4622838.1"/>
    <property type="molecule type" value="Genomic_DNA"/>
</dbReference>
<evidence type="ECO:0000313" key="3">
    <source>
        <dbReference type="Proteomes" id="UP000521872"/>
    </source>
</evidence>